<dbReference type="OrthoDB" id="8455976at2"/>
<accession>A0A657LU81</accession>
<reference evidence="1 2" key="1">
    <citation type="submission" date="2016-02" db="EMBL/GenBank/DDBJ databases">
        <title>Genome sequencing of a beta-galactosidase producing bacteria Rhizobium sp. 59.</title>
        <authorList>
            <person name="Wang D."/>
            <person name="Kot W."/>
            <person name="Qin Y."/>
            <person name="Hansen L."/>
            <person name="Naqvi K."/>
            <person name="Rensing C."/>
        </authorList>
    </citation>
    <scope>NUCLEOTIDE SEQUENCE [LARGE SCALE GENOMIC DNA]</scope>
    <source>
        <strain evidence="1 2">59</strain>
    </source>
</reference>
<protein>
    <submittedName>
        <fullName evidence="1">Uncharacterized protein</fullName>
    </submittedName>
</protein>
<sequence>MGQIYHLTEDQDDLLSEAEKAFDLSARRQSIGWSNEQKTVDDRAPGAFDFLSGWLRRVETDNHIG</sequence>
<name>A0A657LU81_9HYPH</name>
<keyword evidence="2" id="KW-1185">Reference proteome</keyword>
<organism evidence="1 2">
    <name type="scientific">Pararhizobium antarcticum</name>
    <dbReference type="NCBI Taxonomy" id="1798805"/>
    <lineage>
        <taxon>Bacteria</taxon>
        <taxon>Pseudomonadati</taxon>
        <taxon>Pseudomonadota</taxon>
        <taxon>Alphaproteobacteria</taxon>
        <taxon>Hyphomicrobiales</taxon>
        <taxon>Rhizobiaceae</taxon>
        <taxon>Rhizobium/Agrobacterium group</taxon>
        <taxon>Pararhizobium</taxon>
    </lineage>
</organism>
<evidence type="ECO:0000313" key="1">
    <source>
        <dbReference type="EMBL" id="OJF98360.1"/>
    </source>
</evidence>
<evidence type="ECO:0000313" key="2">
    <source>
        <dbReference type="Proteomes" id="UP000182661"/>
    </source>
</evidence>
<dbReference type="Proteomes" id="UP000182661">
    <property type="component" value="Unassembled WGS sequence"/>
</dbReference>
<dbReference type="AlphaFoldDB" id="A0A657LU81"/>
<gene>
    <name evidence="1" type="ORF">AX760_14735</name>
</gene>
<proteinExistence type="predicted"/>
<comment type="caution">
    <text evidence="1">The sequence shown here is derived from an EMBL/GenBank/DDBJ whole genome shotgun (WGS) entry which is preliminary data.</text>
</comment>
<dbReference type="RefSeq" id="WP_071832597.1">
    <property type="nucleotide sequence ID" value="NZ_LSRP01000076.1"/>
</dbReference>
<dbReference type="EMBL" id="LSRP01000076">
    <property type="protein sequence ID" value="OJF98360.1"/>
    <property type="molecule type" value="Genomic_DNA"/>
</dbReference>